<dbReference type="Pfam" id="PF20411">
    <property type="entry name" value="DUF6697"/>
    <property type="match status" value="1"/>
</dbReference>
<comment type="caution">
    <text evidence="2">The sequence shown here is derived from an EMBL/GenBank/DDBJ whole genome shotgun (WGS) entry which is preliminary data.</text>
</comment>
<evidence type="ECO:0000313" key="3">
    <source>
        <dbReference type="Proteomes" id="UP000092993"/>
    </source>
</evidence>
<evidence type="ECO:0000313" key="2">
    <source>
        <dbReference type="EMBL" id="OBZ75512.1"/>
    </source>
</evidence>
<sequence>MSKISLDATHAAELVEFWSQKYKDTKDELEKLKFLGTQSEKDSRLQNAKLQEIIALLQDESKKRQVADAELRDLITRSGIAQEALHRRTVQLESDNIELSRKLHVCDIERIILAQKVQTINMQAAALAGEVQSGVRMEKVAQLFETPASLDPEFESAALRFSYPRSIIEALPAVAFPSPATKCLPLRVPSAGRSGYWFWPLWSLREDSVFQLVVEYRPDEWTYLGEYTTALLPGYDMKLSEWTTLDEMRSALDQRHALLPRDKAHPFTAAAPASVSEVEVKRRYEAGEWSVPCFSLRCLGFDKQLYDALQTAAKT</sequence>
<evidence type="ECO:0000259" key="1">
    <source>
        <dbReference type="Pfam" id="PF20411"/>
    </source>
</evidence>
<dbReference type="AlphaFoldDB" id="A0A1C7MFB7"/>
<name>A0A1C7MFB7_GRIFR</name>
<dbReference type="Proteomes" id="UP000092993">
    <property type="component" value="Unassembled WGS sequence"/>
</dbReference>
<proteinExistence type="predicted"/>
<dbReference type="OMA" id="ECKENEW"/>
<dbReference type="EMBL" id="LUGG01000004">
    <property type="protein sequence ID" value="OBZ75512.1"/>
    <property type="molecule type" value="Genomic_DNA"/>
</dbReference>
<accession>A0A1C7MFB7</accession>
<dbReference type="InterPro" id="IPR046520">
    <property type="entry name" value="DUF6697"/>
</dbReference>
<protein>
    <recommendedName>
        <fullName evidence="1">DUF6697 domain-containing protein</fullName>
    </recommendedName>
</protein>
<keyword evidence="3" id="KW-1185">Reference proteome</keyword>
<dbReference type="OrthoDB" id="3214033at2759"/>
<feature type="domain" description="DUF6697" evidence="1">
    <location>
        <begin position="175"/>
        <end position="311"/>
    </location>
</feature>
<organism evidence="2 3">
    <name type="scientific">Grifola frondosa</name>
    <name type="common">Maitake</name>
    <name type="synonym">Polyporus frondosus</name>
    <dbReference type="NCBI Taxonomy" id="5627"/>
    <lineage>
        <taxon>Eukaryota</taxon>
        <taxon>Fungi</taxon>
        <taxon>Dikarya</taxon>
        <taxon>Basidiomycota</taxon>
        <taxon>Agaricomycotina</taxon>
        <taxon>Agaricomycetes</taxon>
        <taxon>Polyporales</taxon>
        <taxon>Grifolaceae</taxon>
        <taxon>Grifola</taxon>
    </lineage>
</organism>
<reference evidence="2 3" key="1">
    <citation type="submission" date="2016-03" db="EMBL/GenBank/DDBJ databases">
        <title>Whole genome sequencing of Grifola frondosa 9006-11.</title>
        <authorList>
            <person name="Min B."/>
            <person name="Park H."/>
            <person name="Kim J.-G."/>
            <person name="Cho H."/>
            <person name="Oh Y.-L."/>
            <person name="Kong W.-S."/>
            <person name="Choi I.-G."/>
        </authorList>
    </citation>
    <scope>NUCLEOTIDE SEQUENCE [LARGE SCALE GENOMIC DNA]</scope>
    <source>
        <strain evidence="2 3">9006-11</strain>
    </source>
</reference>
<gene>
    <name evidence="2" type="ORF">A0H81_04883</name>
</gene>